<feature type="region of interest" description="Disordered" evidence="1">
    <location>
        <begin position="80"/>
        <end position="103"/>
    </location>
</feature>
<feature type="region of interest" description="Disordered" evidence="1">
    <location>
        <begin position="856"/>
        <end position="882"/>
    </location>
</feature>
<feature type="compositionally biased region" description="Polar residues" evidence="1">
    <location>
        <begin position="136"/>
        <end position="153"/>
    </location>
</feature>
<dbReference type="Proteomes" id="UP001217089">
    <property type="component" value="Unassembled WGS sequence"/>
</dbReference>
<dbReference type="EMBL" id="JARBDR010000793">
    <property type="protein sequence ID" value="KAJ8307517.1"/>
    <property type="molecule type" value="Genomic_DNA"/>
</dbReference>
<feature type="compositionally biased region" description="Gly residues" evidence="1">
    <location>
        <begin position="21"/>
        <end position="35"/>
    </location>
</feature>
<feature type="compositionally biased region" description="Gly residues" evidence="1">
    <location>
        <begin position="188"/>
        <end position="223"/>
    </location>
</feature>
<feature type="region of interest" description="Disordered" evidence="1">
    <location>
        <begin position="136"/>
        <end position="299"/>
    </location>
</feature>
<proteinExistence type="predicted"/>
<organism evidence="3 4">
    <name type="scientific">Tegillarca granosa</name>
    <name type="common">Malaysian cockle</name>
    <name type="synonym">Anadara granosa</name>
    <dbReference type="NCBI Taxonomy" id="220873"/>
    <lineage>
        <taxon>Eukaryota</taxon>
        <taxon>Metazoa</taxon>
        <taxon>Spiralia</taxon>
        <taxon>Lophotrochozoa</taxon>
        <taxon>Mollusca</taxon>
        <taxon>Bivalvia</taxon>
        <taxon>Autobranchia</taxon>
        <taxon>Pteriomorphia</taxon>
        <taxon>Arcoida</taxon>
        <taxon>Arcoidea</taxon>
        <taxon>Arcidae</taxon>
        <taxon>Tegillarca</taxon>
    </lineage>
</organism>
<protein>
    <recommendedName>
        <fullName evidence="2">DRBM domain-containing protein</fullName>
    </recommendedName>
</protein>
<name>A0ABQ9EU78_TEGGR</name>
<dbReference type="Pfam" id="PF00035">
    <property type="entry name" value="dsrm"/>
    <property type="match status" value="1"/>
</dbReference>
<evidence type="ECO:0000313" key="3">
    <source>
        <dbReference type="EMBL" id="KAJ8307517.1"/>
    </source>
</evidence>
<feature type="compositionally biased region" description="Basic and acidic residues" evidence="1">
    <location>
        <begin position="36"/>
        <end position="46"/>
    </location>
</feature>
<feature type="domain" description="DRBM" evidence="2">
    <location>
        <begin position="629"/>
        <end position="683"/>
    </location>
</feature>
<reference evidence="3 4" key="1">
    <citation type="submission" date="2022-12" db="EMBL/GenBank/DDBJ databases">
        <title>Chromosome-level genome of Tegillarca granosa.</title>
        <authorList>
            <person name="Kim J."/>
        </authorList>
    </citation>
    <scope>NUCLEOTIDE SEQUENCE [LARGE SCALE GENOMIC DNA]</scope>
    <source>
        <strain evidence="3">Teg-2019</strain>
        <tissue evidence="3">Adductor muscle</tissue>
    </source>
</reference>
<feature type="region of interest" description="Disordered" evidence="1">
    <location>
        <begin position="21"/>
        <end position="59"/>
    </location>
</feature>
<feature type="compositionally biased region" description="Low complexity" evidence="1">
    <location>
        <begin position="92"/>
        <end position="103"/>
    </location>
</feature>
<feature type="compositionally biased region" description="Polar residues" evidence="1">
    <location>
        <begin position="80"/>
        <end position="91"/>
    </location>
</feature>
<feature type="compositionally biased region" description="Gly residues" evidence="1">
    <location>
        <begin position="230"/>
        <end position="252"/>
    </location>
</feature>
<keyword evidence="4" id="KW-1185">Reference proteome</keyword>
<dbReference type="SUPFAM" id="SSF54768">
    <property type="entry name" value="dsRNA-binding domain-like"/>
    <property type="match status" value="2"/>
</dbReference>
<dbReference type="InterPro" id="IPR014720">
    <property type="entry name" value="dsRBD_dom"/>
</dbReference>
<sequence length="953" mass="104832">MNYFYTKEEISDKCKMMSKRGGGGMRAAGGGGGGDLRMDNRKRGFQGDESVSYGMDDSYYDNSQDPYYRSMEPPPPSFLRQDNTASMNYGASGSSYSTQDYSSSGSIWDNNDYSVQSSGSSLNQNYDQRYNHNMYNQTSYDNSYSGDNSQIQGGNYGVDFSEDVPVSNTSGVYSTGSQWASNQKQQFGRGGGASGNRGRGGNRGGRGGAGGTGVRGGSVGGNRGMSARGGSRGAGGRGGGFRGGGGNRGGGQQLNTQQAKGRGQFQGKKKAVQKPGLPPTKAFNQPGRGGRGRGGRGNKNQGVVAPVHSLAKITNTDTSQLSLPERLRRFCLFVQNDTPRINAIQSIENGLTGSKLGLKTDYMVEELLKVSNRWLYTGCLHLSGVFITRSVGPNKKEVKHDTYQKALDILRTKTVAEIFSLRDPGIESLRQEMSLTMNVDQNAAKNEPEAGQTLLPLKKQDLRNSGSGVVTVKDGFQRLVKYLTEWETLPLSRISCIEQALSASHCTLSHNYDVQSVRLPTGKFFFRGTLTIADIIIATGKGYKKKEAKVDTYENALEALTSKSIDELMQGVLVETPEPATTSPAMPMIVDKDKQNLPVLKRLEEMIQTIKDSQFKENNINTMDVTAIHIGFTPTCIYRKIEGEDQKGTFSCELYLDNILIASGESPKRKESQSEAYNNAWDILCTSTAEYILKEHKRLTPEESSDPSVIDVWVKGAGKPNGDSNMAGLKRYQFDPNDRSKTVETVVILEHDDWTIDRKRQAFCILSYSATLNGMLLQWSTEPEGTLFKCTITLQNQVIGDAIALAKNTARNLAAASALFRLYESQDVIKISKRDDSKLWIPYEDILERAKMMKEQSGEELGQEEEELKKETVDTTTSGTGTKILPHPTADKWVIQVAQTIINEYLKKFTLEELMFGPGLPLSESKEIRTIAKSLNLKNDIRQHNGQSVFSYL</sequence>
<evidence type="ECO:0000313" key="4">
    <source>
        <dbReference type="Proteomes" id="UP001217089"/>
    </source>
</evidence>
<evidence type="ECO:0000256" key="1">
    <source>
        <dbReference type="SAM" id="MobiDB-lite"/>
    </source>
</evidence>
<comment type="caution">
    <text evidence="3">The sequence shown here is derived from an EMBL/GenBank/DDBJ whole genome shotgun (WGS) entry which is preliminary data.</text>
</comment>
<evidence type="ECO:0000259" key="2">
    <source>
        <dbReference type="Pfam" id="PF00035"/>
    </source>
</evidence>
<accession>A0ABQ9EU78</accession>
<feature type="compositionally biased region" description="Polar residues" evidence="1">
    <location>
        <begin position="166"/>
        <end position="186"/>
    </location>
</feature>
<gene>
    <name evidence="3" type="ORF">KUTeg_015601</name>
</gene>